<proteinExistence type="inferred from homology"/>
<evidence type="ECO:0000256" key="2">
    <source>
        <dbReference type="RuleBase" id="RU003749"/>
    </source>
</evidence>
<dbReference type="NCBIfam" id="TIGR00377">
    <property type="entry name" value="ant_ant_sig"/>
    <property type="match status" value="1"/>
</dbReference>
<organism evidence="4 5">
    <name type="scientific">Pendulispora rubella</name>
    <dbReference type="NCBI Taxonomy" id="2741070"/>
    <lineage>
        <taxon>Bacteria</taxon>
        <taxon>Pseudomonadati</taxon>
        <taxon>Myxococcota</taxon>
        <taxon>Myxococcia</taxon>
        <taxon>Myxococcales</taxon>
        <taxon>Sorangiineae</taxon>
        <taxon>Pendulisporaceae</taxon>
        <taxon>Pendulispora</taxon>
    </lineage>
</organism>
<accession>A0ABZ2LC09</accession>
<dbReference type="InterPro" id="IPR036513">
    <property type="entry name" value="STAS_dom_sf"/>
</dbReference>
<protein>
    <recommendedName>
        <fullName evidence="2">Anti-sigma factor antagonist</fullName>
    </recommendedName>
</protein>
<sequence>MAQLNVRERNVNDVTIADLAGKIMIGEGEVQLRETVRHLLQAGKKNILLNLGDVSFMDSSGVGELVHSYTTTTNQGGKLKLMNLPMKIRDLLTITGLINVFDAYDSEDEAVRSFN</sequence>
<gene>
    <name evidence="4" type="ORF">LVJ94_13850</name>
</gene>
<dbReference type="InterPro" id="IPR003658">
    <property type="entry name" value="Anti-sigma_ant"/>
</dbReference>
<dbReference type="CDD" id="cd07043">
    <property type="entry name" value="STAS_anti-anti-sigma_factors"/>
    <property type="match status" value="1"/>
</dbReference>
<evidence type="ECO:0000313" key="4">
    <source>
        <dbReference type="EMBL" id="WXB08315.1"/>
    </source>
</evidence>
<dbReference type="PANTHER" id="PTHR33495">
    <property type="entry name" value="ANTI-SIGMA FACTOR ANTAGONIST TM_1081-RELATED-RELATED"/>
    <property type="match status" value="1"/>
</dbReference>
<dbReference type="EMBL" id="CP089983">
    <property type="protein sequence ID" value="WXB08315.1"/>
    <property type="molecule type" value="Genomic_DNA"/>
</dbReference>
<feature type="domain" description="STAS" evidence="3">
    <location>
        <begin position="4"/>
        <end position="114"/>
    </location>
</feature>
<evidence type="ECO:0000256" key="1">
    <source>
        <dbReference type="ARBA" id="ARBA00009013"/>
    </source>
</evidence>
<dbReference type="Proteomes" id="UP001374803">
    <property type="component" value="Chromosome"/>
</dbReference>
<reference evidence="4" key="1">
    <citation type="submission" date="2021-12" db="EMBL/GenBank/DDBJ databases">
        <title>Discovery of the Pendulisporaceae a myxobacterial family with distinct sporulation behavior and unique specialized metabolism.</title>
        <authorList>
            <person name="Garcia R."/>
            <person name="Popoff A."/>
            <person name="Bader C.D."/>
            <person name="Loehr J."/>
            <person name="Walesch S."/>
            <person name="Walt C."/>
            <person name="Boldt J."/>
            <person name="Bunk B."/>
            <person name="Haeckl F.J.F.P.J."/>
            <person name="Gunesch A.P."/>
            <person name="Birkelbach J."/>
            <person name="Nuebel U."/>
            <person name="Pietschmann T."/>
            <person name="Bach T."/>
            <person name="Mueller R."/>
        </authorList>
    </citation>
    <scope>NUCLEOTIDE SEQUENCE</scope>
    <source>
        <strain evidence="4">MSr11367</strain>
    </source>
</reference>
<dbReference type="SUPFAM" id="SSF52091">
    <property type="entry name" value="SpoIIaa-like"/>
    <property type="match status" value="1"/>
</dbReference>
<comment type="similarity">
    <text evidence="1 2">Belongs to the anti-sigma-factor antagonist family.</text>
</comment>
<dbReference type="RefSeq" id="WP_394837990.1">
    <property type="nucleotide sequence ID" value="NZ_CP089929.1"/>
</dbReference>
<evidence type="ECO:0000259" key="3">
    <source>
        <dbReference type="PROSITE" id="PS50801"/>
    </source>
</evidence>
<dbReference type="PROSITE" id="PS50801">
    <property type="entry name" value="STAS"/>
    <property type="match status" value="1"/>
</dbReference>
<dbReference type="InterPro" id="IPR002645">
    <property type="entry name" value="STAS_dom"/>
</dbReference>
<dbReference type="Pfam" id="PF01740">
    <property type="entry name" value="STAS"/>
    <property type="match status" value="1"/>
</dbReference>
<evidence type="ECO:0000313" key="5">
    <source>
        <dbReference type="Proteomes" id="UP001374803"/>
    </source>
</evidence>
<dbReference type="Gene3D" id="3.30.750.24">
    <property type="entry name" value="STAS domain"/>
    <property type="match status" value="1"/>
</dbReference>
<name>A0ABZ2LC09_9BACT</name>
<keyword evidence="5" id="KW-1185">Reference proteome</keyword>